<proteinExistence type="predicted"/>
<organism evidence="1 2">
    <name type="scientific">Gossypium raimondii</name>
    <name type="common">Peruvian cotton</name>
    <name type="synonym">Gossypium klotzschianum subsp. raimondii</name>
    <dbReference type="NCBI Taxonomy" id="29730"/>
    <lineage>
        <taxon>Eukaryota</taxon>
        <taxon>Viridiplantae</taxon>
        <taxon>Streptophyta</taxon>
        <taxon>Embryophyta</taxon>
        <taxon>Tracheophyta</taxon>
        <taxon>Spermatophyta</taxon>
        <taxon>Magnoliopsida</taxon>
        <taxon>eudicotyledons</taxon>
        <taxon>Gunneridae</taxon>
        <taxon>Pentapetalae</taxon>
        <taxon>rosids</taxon>
        <taxon>malvids</taxon>
        <taxon>Malvales</taxon>
        <taxon>Malvaceae</taxon>
        <taxon>Malvoideae</taxon>
        <taxon>Gossypium</taxon>
    </lineage>
</organism>
<evidence type="ECO:0000313" key="2">
    <source>
        <dbReference type="Proteomes" id="UP000032304"/>
    </source>
</evidence>
<sequence length="76" mass="8375">MRGDPPHLSTWGPSHFSISLRISPFQLIHCINNWCGQHGSNPEPEEFAVISMLRFPSSSSPTLVNSLGSSTLVQKQ</sequence>
<dbReference type="Proteomes" id="UP000032304">
    <property type="component" value="Chromosome 1"/>
</dbReference>
<dbReference type="Gramene" id="KJB10322">
    <property type="protein sequence ID" value="KJB10322"/>
    <property type="gene ID" value="B456_001G195800"/>
</dbReference>
<protein>
    <submittedName>
        <fullName evidence="1">Uncharacterized protein</fullName>
    </submittedName>
</protein>
<dbReference type="AlphaFoldDB" id="A0A0D2M0Q7"/>
<evidence type="ECO:0000313" key="1">
    <source>
        <dbReference type="EMBL" id="KJB10322.1"/>
    </source>
</evidence>
<accession>A0A0D2M0Q7</accession>
<dbReference type="EMBL" id="CM001740">
    <property type="protein sequence ID" value="KJB10322.1"/>
    <property type="molecule type" value="Genomic_DNA"/>
</dbReference>
<name>A0A0D2M0Q7_GOSRA</name>
<keyword evidence="2" id="KW-1185">Reference proteome</keyword>
<gene>
    <name evidence="1" type="ORF">B456_001G195800</name>
</gene>
<reference evidence="1 2" key="1">
    <citation type="journal article" date="2012" name="Nature">
        <title>Repeated polyploidization of Gossypium genomes and the evolution of spinnable cotton fibres.</title>
        <authorList>
            <person name="Paterson A.H."/>
            <person name="Wendel J.F."/>
            <person name="Gundlach H."/>
            <person name="Guo H."/>
            <person name="Jenkins J."/>
            <person name="Jin D."/>
            <person name="Llewellyn D."/>
            <person name="Showmaker K.C."/>
            <person name="Shu S."/>
            <person name="Udall J."/>
            <person name="Yoo M.J."/>
            <person name="Byers R."/>
            <person name="Chen W."/>
            <person name="Doron-Faigenboim A."/>
            <person name="Duke M.V."/>
            <person name="Gong L."/>
            <person name="Grimwood J."/>
            <person name="Grover C."/>
            <person name="Grupp K."/>
            <person name="Hu G."/>
            <person name="Lee T.H."/>
            <person name="Li J."/>
            <person name="Lin L."/>
            <person name="Liu T."/>
            <person name="Marler B.S."/>
            <person name="Page J.T."/>
            <person name="Roberts A.W."/>
            <person name="Romanel E."/>
            <person name="Sanders W.S."/>
            <person name="Szadkowski E."/>
            <person name="Tan X."/>
            <person name="Tang H."/>
            <person name="Xu C."/>
            <person name="Wang J."/>
            <person name="Wang Z."/>
            <person name="Zhang D."/>
            <person name="Zhang L."/>
            <person name="Ashrafi H."/>
            <person name="Bedon F."/>
            <person name="Bowers J.E."/>
            <person name="Brubaker C.L."/>
            <person name="Chee P.W."/>
            <person name="Das S."/>
            <person name="Gingle A.R."/>
            <person name="Haigler C.H."/>
            <person name="Harker D."/>
            <person name="Hoffmann L.V."/>
            <person name="Hovav R."/>
            <person name="Jones D.C."/>
            <person name="Lemke C."/>
            <person name="Mansoor S."/>
            <person name="ur Rahman M."/>
            <person name="Rainville L.N."/>
            <person name="Rambani A."/>
            <person name="Reddy U.K."/>
            <person name="Rong J.K."/>
            <person name="Saranga Y."/>
            <person name="Scheffler B.E."/>
            <person name="Scheffler J.A."/>
            <person name="Stelly D.M."/>
            <person name="Triplett B.A."/>
            <person name="Van Deynze A."/>
            <person name="Vaslin M.F."/>
            <person name="Waghmare V.N."/>
            <person name="Walford S.A."/>
            <person name="Wright R.J."/>
            <person name="Zaki E.A."/>
            <person name="Zhang T."/>
            <person name="Dennis E.S."/>
            <person name="Mayer K.F."/>
            <person name="Peterson D.G."/>
            <person name="Rokhsar D.S."/>
            <person name="Wang X."/>
            <person name="Schmutz J."/>
        </authorList>
    </citation>
    <scope>NUCLEOTIDE SEQUENCE [LARGE SCALE GENOMIC DNA]</scope>
</reference>